<evidence type="ECO:0000256" key="1">
    <source>
        <dbReference type="SAM" id="Phobius"/>
    </source>
</evidence>
<reference evidence="2 3" key="1">
    <citation type="submission" date="2016-06" db="EMBL/GenBank/DDBJ databases">
        <authorList>
            <person name="Kjaerup R.B."/>
            <person name="Dalgaard T.S."/>
            <person name="Juul-Madsen H.R."/>
        </authorList>
    </citation>
    <scope>NUCLEOTIDE SEQUENCE [LARGE SCALE GENOMIC DNA]</scope>
    <source>
        <strain evidence="2 3">DSM 43913</strain>
    </source>
</reference>
<feature type="transmembrane region" description="Helical" evidence="1">
    <location>
        <begin position="91"/>
        <end position="115"/>
    </location>
</feature>
<accession>A0A1C5G6V5</accession>
<keyword evidence="3" id="KW-1185">Reference proteome</keyword>
<keyword evidence="1" id="KW-0472">Membrane</keyword>
<keyword evidence="1" id="KW-1133">Transmembrane helix</keyword>
<dbReference type="EMBL" id="LT607733">
    <property type="protein sequence ID" value="SCG15589.1"/>
    <property type="molecule type" value="Genomic_DNA"/>
</dbReference>
<evidence type="ECO:0000313" key="2">
    <source>
        <dbReference type="EMBL" id="SCG15589.1"/>
    </source>
</evidence>
<dbReference type="Proteomes" id="UP000198251">
    <property type="component" value="Chromosome I"/>
</dbReference>
<evidence type="ECO:0000313" key="3">
    <source>
        <dbReference type="Proteomes" id="UP000198251"/>
    </source>
</evidence>
<name>A0A1C5G6V5_MICEH</name>
<dbReference type="RefSeq" id="WP_231925999.1">
    <property type="nucleotide sequence ID" value="NZ_LT607733.1"/>
</dbReference>
<proteinExistence type="predicted"/>
<dbReference type="GeneID" id="95801661"/>
<protein>
    <submittedName>
        <fullName evidence="2">Uncharacterized protein</fullName>
    </submittedName>
</protein>
<keyword evidence="1" id="KW-0812">Transmembrane</keyword>
<feature type="transmembrane region" description="Helical" evidence="1">
    <location>
        <begin position="59"/>
        <end position="79"/>
    </location>
</feature>
<gene>
    <name evidence="2" type="ORF">GA0070610_1824</name>
</gene>
<organism evidence="2 3">
    <name type="scientific">Micromonospora echinofusca</name>
    <dbReference type="NCBI Taxonomy" id="47858"/>
    <lineage>
        <taxon>Bacteria</taxon>
        <taxon>Bacillati</taxon>
        <taxon>Actinomycetota</taxon>
        <taxon>Actinomycetes</taxon>
        <taxon>Micromonosporales</taxon>
        <taxon>Micromonosporaceae</taxon>
        <taxon>Micromonospora</taxon>
    </lineage>
</organism>
<dbReference type="AlphaFoldDB" id="A0A1C5G6V5"/>
<sequence>MLATLLAFAADNTQGAVDVLGAAPSPSGAPKPVDVPNPAPVAPEGLQAFGDMFLGWMKWVLMIGGVAGLFASGIMMTVGRRNRSSLAADGAAGIPWVLGGLTLGAMGALVVGAVLQ</sequence>